<feature type="transmembrane region" description="Helical" evidence="7">
    <location>
        <begin position="233"/>
        <end position="255"/>
    </location>
</feature>
<proteinExistence type="predicted"/>
<evidence type="ECO:0000256" key="2">
    <source>
        <dbReference type="ARBA" id="ARBA00022448"/>
    </source>
</evidence>
<dbReference type="AlphaFoldDB" id="A0A1L9T9L2"/>
<dbReference type="Gene3D" id="1.20.1740.10">
    <property type="entry name" value="Amino acid/polyamine transporter I"/>
    <property type="match status" value="1"/>
</dbReference>
<keyword evidence="3 7" id="KW-0812">Transmembrane</keyword>
<feature type="transmembrane region" description="Helical" evidence="7">
    <location>
        <begin position="276"/>
        <end position="300"/>
    </location>
</feature>
<feature type="transmembrane region" description="Helical" evidence="7">
    <location>
        <begin position="477"/>
        <end position="496"/>
    </location>
</feature>
<evidence type="ECO:0008006" key="10">
    <source>
        <dbReference type="Google" id="ProtNLM"/>
    </source>
</evidence>
<protein>
    <recommendedName>
        <fullName evidence="10">Amino acid permease/ SLC12A domain-containing protein</fullName>
    </recommendedName>
</protein>
<evidence type="ECO:0000313" key="9">
    <source>
        <dbReference type="Proteomes" id="UP000184356"/>
    </source>
</evidence>
<dbReference type="OrthoDB" id="3900342at2759"/>
<accession>A0A1L9T9L2</accession>
<dbReference type="PANTHER" id="PTHR45649:SF28">
    <property type="entry name" value="TRANSPORTER, PUTATIVE (EUROFUNG)-RELATED"/>
    <property type="match status" value="1"/>
</dbReference>
<reference evidence="9" key="1">
    <citation type="journal article" date="2017" name="Genome Biol.">
        <title>Comparative genomics reveals high biological diversity and specific adaptations in the industrially and medically important fungal genus Aspergillus.</title>
        <authorList>
            <person name="de Vries R.P."/>
            <person name="Riley R."/>
            <person name="Wiebenga A."/>
            <person name="Aguilar-Osorio G."/>
            <person name="Amillis S."/>
            <person name="Uchima C.A."/>
            <person name="Anderluh G."/>
            <person name="Asadollahi M."/>
            <person name="Askin M."/>
            <person name="Barry K."/>
            <person name="Battaglia E."/>
            <person name="Bayram O."/>
            <person name="Benocci T."/>
            <person name="Braus-Stromeyer S.A."/>
            <person name="Caldana C."/>
            <person name="Canovas D."/>
            <person name="Cerqueira G.C."/>
            <person name="Chen F."/>
            <person name="Chen W."/>
            <person name="Choi C."/>
            <person name="Clum A."/>
            <person name="Dos Santos R.A."/>
            <person name="Damasio A.R."/>
            <person name="Diallinas G."/>
            <person name="Emri T."/>
            <person name="Fekete E."/>
            <person name="Flipphi M."/>
            <person name="Freyberg S."/>
            <person name="Gallo A."/>
            <person name="Gournas C."/>
            <person name="Habgood R."/>
            <person name="Hainaut M."/>
            <person name="Harispe M.L."/>
            <person name="Henrissat B."/>
            <person name="Hilden K.S."/>
            <person name="Hope R."/>
            <person name="Hossain A."/>
            <person name="Karabika E."/>
            <person name="Karaffa L."/>
            <person name="Karanyi Z."/>
            <person name="Krasevec N."/>
            <person name="Kuo A."/>
            <person name="Kusch H."/>
            <person name="LaButti K."/>
            <person name="Lagendijk E.L."/>
            <person name="Lapidus A."/>
            <person name="Levasseur A."/>
            <person name="Lindquist E."/>
            <person name="Lipzen A."/>
            <person name="Logrieco A.F."/>
            <person name="MacCabe A."/>
            <person name="Maekelae M.R."/>
            <person name="Malavazi I."/>
            <person name="Melin P."/>
            <person name="Meyer V."/>
            <person name="Mielnichuk N."/>
            <person name="Miskei M."/>
            <person name="Molnar A.P."/>
            <person name="Mule G."/>
            <person name="Ngan C.Y."/>
            <person name="Orejas M."/>
            <person name="Orosz E."/>
            <person name="Ouedraogo J.P."/>
            <person name="Overkamp K.M."/>
            <person name="Park H.-S."/>
            <person name="Perrone G."/>
            <person name="Piumi F."/>
            <person name="Punt P.J."/>
            <person name="Ram A.F."/>
            <person name="Ramon A."/>
            <person name="Rauscher S."/>
            <person name="Record E."/>
            <person name="Riano-Pachon D.M."/>
            <person name="Robert V."/>
            <person name="Roehrig J."/>
            <person name="Ruller R."/>
            <person name="Salamov A."/>
            <person name="Salih N.S."/>
            <person name="Samson R.A."/>
            <person name="Sandor E."/>
            <person name="Sanguinetti M."/>
            <person name="Schuetze T."/>
            <person name="Sepcic K."/>
            <person name="Shelest E."/>
            <person name="Sherlock G."/>
            <person name="Sophianopoulou V."/>
            <person name="Squina F.M."/>
            <person name="Sun H."/>
            <person name="Susca A."/>
            <person name="Todd R.B."/>
            <person name="Tsang A."/>
            <person name="Unkles S.E."/>
            <person name="van de Wiele N."/>
            <person name="van Rossen-Uffink D."/>
            <person name="Oliveira J.V."/>
            <person name="Vesth T.C."/>
            <person name="Visser J."/>
            <person name="Yu J.-H."/>
            <person name="Zhou M."/>
            <person name="Andersen M.R."/>
            <person name="Archer D.B."/>
            <person name="Baker S.E."/>
            <person name="Benoit I."/>
            <person name="Brakhage A.A."/>
            <person name="Braus G.H."/>
            <person name="Fischer R."/>
            <person name="Frisvad J.C."/>
            <person name="Goldman G.H."/>
            <person name="Houbraken J."/>
            <person name="Oakley B."/>
            <person name="Pocsi I."/>
            <person name="Scazzocchio C."/>
            <person name="Seiboth B."/>
            <person name="vanKuyk P.A."/>
            <person name="Wortman J."/>
            <person name="Dyer P.S."/>
            <person name="Grigoriev I.V."/>
        </authorList>
    </citation>
    <scope>NUCLEOTIDE SEQUENCE [LARGE SCALE GENOMIC DNA]</scope>
    <source>
        <strain evidence="9">CBS 593.65</strain>
    </source>
</reference>
<feature type="transmembrane region" description="Helical" evidence="7">
    <location>
        <begin position="167"/>
        <end position="187"/>
    </location>
</feature>
<dbReference type="Pfam" id="PF13520">
    <property type="entry name" value="AA_permease_2"/>
    <property type="match status" value="1"/>
</dbReference>
<dbReference type="PANTHER" id="PTHR45649">
    <property type="entry name" value="AMINO-ACID PERMEASE BAT1"/>
    <property type="match status" value="1"/>
</dbReference>
<evidence type="ECO:0000256" key="6">
    <source>
        <dbReference type="SAM" id="MobiDB-lite"/>
    </source>
</evidence>
<feature type="transmembrane region" description="Helical" evidence="7">
    <location>
        <begin position="325"/>
        <end position="347"/>
    </location>
</feature>
<feature type="transmembrane region" description="Helical" evidence="7">
    <location>
        <begin position="401"/>
        <end position="426"/>
    </location>
</feature>
<feature type="region of interest" description="Disordered" evidence="6">
    <location>
        <begin position="1"/>
        <end position="24"/>
    </location>
</feature>
<keyword evidence="4 7" id="KW-1133">Transmembrane helix</keyword>
<comment type="subcellular location">
    <subcellularLocation>
        <location evidence="1">Membrane</location>
        <topology evidence="1">Multi-pass membrane protein</topology>
    </subcellularLocation>
</comment>
<name>A0A1L9T9L2_9EURO</name>
<feature type="transmembrane region" description="Helical" evidence="7">
    <location>
        <begin position="438"/>
        <end position="457"/>
    </location>
</feature>
<gene>
    <name evidence="8" type="ORF">ASPSYDRAFT_48409</name>
</gene>
<evidence type="ECO:0000256" key="4">
    <source>
        <dbReference type="ARBA" id="ARBA00022989"/>
    </source>
</evidence>
<dbReference type="Proteomes" id="UP000184356">
    <property type="component" value="Unassembled WGS sequence"/>
</dbReference>
<keyword evidence="2" id="KW-0813">Transport</keyword>
<dbReference type="EMBL" id="KV878591">
    <property type="protein sequence ID" value="OJJ56119.1"/>
    <property type="molecule type" value="Genomic_DNA"/>
</dbReference>
<dbReference type="VEuPathDB" id="FungiDB:ASPSYDRAFT_48409"/>
<dbReference type="InterPro" id="IPR002293">
    <property type="entry name" value="AA/rel_permease1"/>
</dbReference>
<dbReference type="STRING" id="1036612.A0A1L9T9L2"/>
<dbReference type="GO" id="GO:0022857">
    <property type="term" value="F:transmembrane transporter activity"/>
    <property type="evidence" value="ECO:0007669"/>
    <property type="project" value="InterPro"/>
</dbReference>
<dbReference type="PIRSF" id="PIRSF006060">
    <property type="entry name" value="AA_transporter"/>
    <property type="match status" value="1"/>
</dbReference>
<evidence type="ECO:0000256" key="5">
    <source>
        <dbReference type="ARBA" id="ARBA00023136"/>
    </source>
</evidence>
<evidence type="ECO:0000256" key="7">
    <source>
        <dbReference type="SAM" id="Phobius"/>
    </source>
</evidence>
<dbReference type="GO" id="GO:0016020">
    <property type="term" value="C:membrane"/>
    <property type="evidence" value="ECO:0007669"/>
    <property type="project" value="UniProtKB-SubCell"/>
</dbReference>
<keyword evidence="9" id="KW-1185">Reference proteome</keyword>
<dbReference type="GeneID" id="63763689"/>
<keyword evidence="5 7" id="KW-0472">Membrane</keyword>
<dbReference type="RefSeq" id="XP_040699925.1">
    <property type="nucleotide sequence ID" value="XM_040847616.1"/>
</dbReference>
<feature type="transmembrane region" description="Helical" evidence="7">
    <location>
        <begin position="194"/>
        <end position="213"/>
    </location>
</feature>
<evidence type="ECO:0000256" key="3">
    <source>
        <dbReference type="ARBA" id="ARBA00022692"/>
    </source>
</evidence>
<feature type="transmembrane region" description="Helical" evidence="7">
    <location>
        <begin position="126"/>
        <end position="155"/>
    </location>
</feature>
<evidence type="ECO:0000313" key="8">
    <source>
        <dbReference type="EMBL" id="OJJ56119.1"/>
    </source>
</evidence>
<sequence>MSLQSDPPLYDSKEDGGKPQESAEPALEELGYTAELRRNRSLFTLLFQSLSIAAIPFGESSAFMQTIYGGGQLSIFLGWIIVCVMDQTVAMSLAELASRYPTSAGPYYWSFQLCGKHAKLLSFITAWIWLIGNWTVTLSVNFALAGLLVATVSIFSSWEANDWQTLLVFYAICVLTFLICGFGNQFLPMVDTVCAAWTLVTIIIVFISVSVTAKVGRHGPGYTLGHYDTTLSGWNGFSLCIGFLPPAFCFCAMGMATSMAEEVRSPAIKVPRAMALCIPVGCIAGLFFVVPLCATLPALIDITKAPNGQPIPYILQVVMGSRDGAVGLVSLILVCGLFCSISITNAASRTTWALARDNAMPFSKLFSHVDKRRHIPLWALGLVTLVQMLLGLINLGSSSAFTAFLSSSVIALATTYSIPISISLFYDRRAQVSKARWNCGNLLGTTMNLLALGWIAFELVIFSMPTVLPVTAVSMNYASVVFAGLTVLAAIWYIVYARKVYVGPPSVEGAHETW</sequence>
<evidence type="ECO:0000256" key="1">
    <source>
        <dbReference type="ARBA" id="ARBA00004141"/>
    </source>
</evidence>
<organism evidence="8 9">
    <name type="scientific">Aspergillus sydowii CBS 593.65</name>
    <dbReference type="NCBI Taxonomy" id="1036612"/>
    <lineage>
        <taxon>Eukaryota</taxon>
        <taxon>Fungi</taxon>
        <taxon>Dikarya</taxon>
        <taxon>Ascomycota</taxon>
        <taxon>Pezizomycotina</taxon>
        <taxon>Eurotiomycetes</taxon>
        <taxon>Eurotiomycetidae</taxon>
        <taxon>Eurotiales</taxon>
        <taxon>Aspergillaceae</taxon>
        <taxon>Aspergillus</taxon>
        <taxon>Aspergillus subgen. Nidulantes</taxon>
    </lineage>
</organism>
<feature type="transmembrane region" description="Helical" evidence="7">
    <location>
        <begin position="375"/>
        <end position="395"/>
    </location>
</feature>